<name>A0A8J3MVC8_9CHLR</name>
<organism evidence="2 3">
    <name type="scientific">Ktedonospora formicarum</name>
    <dbReference type="NCBI Taxonomy" id="2778364"/>
    <lineage>
        <taxon>Bacteria</taxon>
        <taxon>Bacillati</taxon>
        <taxon>Chloroflexota</taxon>
        <taxon>Ktedonobacteria</taxon>
        <taxon>Ktedonobacterales</taxon>
        <taxon>Ktedonobacteraceae</taxon>
        <taxon>Ktedonospora</taxon>
    </lineage>
</organism>
<dbReference type="RefSeq" id="WP_220199214.1">
    <property type="nucleotide sequence ID" value="NZ_BNJF01000007.1"/>
</dbReference>
<evidence type="ECO:0008006" key="4">
    <source>
        <dbReference type="Google" id="ProtNLM"/>
    </source>
</evidence>
<sequence length="231" mass="26237">MKRLRKHIFTVTLKIVQSNTHALMAGLLIAWAVILRIWLVQMGWPQMDSDEATMGLMALHIWHKQDFPVFFYGQGYMGALEAYLGAALFSFFGPTLFALRLGLILLFALFLLGMYLLVSMLYTRNWALFTLFLLSLGSAPVLTRQLVAVGGIPEMLMFATGLLVLTLWLTRTYSRERLLRGWRLLAYALWGLLAGLGIWSHMLILPLVGIAGLLLLLFCLRELLWGERSRC</sequence>
<feature type="transmembrane region" description="Helical" evidence="1">
    <location>
        <begin position="181"/>
        <end position="199"/>
    </location>
</feature>
<dbReference type="AlphaFoldDB" id="A0A8J3MVC8"/>
<keyword evidence="1" id="KW-1133">Transmembrane helix</keyword>
<dbReference type="Proteomes" id="UP000612362">
    <property type="component" value="Unassembled WGS sequence"/>
</dbReference>
<feature type="transmembrane region" description="Helical" evidence="1">
    <location>
        <begin position="21"/>
        <end position="39"/>
    </location>
</feature>
<feature type="transmembrane region" description="Helical" evidence="1">
    <location>
        <begin position="125"/>
        <end position="142"/>
    </location>
</feature>
<gene>
    <name evidence="2" type="ORF">KSX_83200</name>
</gene>
<feature type="transmembrane region" description="Helical" evidence="1">
    <location>
        <begin position="97"/>
        <end position="118"/>
    </location>
</feature>
<keyword evidence="3" id="KW-1185">Reference proteome</keyword>
<keyword evidence="1" id="KW-0472">Membrane</keyword>
<evidence type="ECO:0000313" key="2">
    <source>
        <dbReference type="EMBL" id="GHO50157.1"/>
    </source>
</evidence>
<proteinExistence type="predicted"/>
<evidence type="ECO:0000256" key="1">
    <source>
        <dbReference type="SAM" id="Phobius"/>
    </source>
</evidence>
<feature type="transmembrane region" description="Helical" evidence="1">
    <location>
        <begin position="148"/>
        <end position="169"/>
    </location>
</feature>
<evidence type="ECO:0000313" key="3">
    <source>
        <dbReference type="Proteomes" id="UP000612362"/>
    </source>
</evidence>
<accession>A0A8J3MVC8</accession>
<keyword evidence="1" id="KW-0812">Transmembrane</keyword>
<dbReference type="EMBL" id="BNJF01000007">
    <property type="protein sequence ID" value="GHO50157.1"/>
    <property type="molecule type" value="Genomic_DNA"/>
</dbReference>
<feature type="transmembrane region" description="Helical" evidence="1">
    <location>
        <begin position="205"/>
        <end position="224"/>
    </location>
</feature>
<reference evidence="2" key="1">
    <citation type="submission" date="2020-10" db="EMBL/GenBank/DDBJ databases">
        <title>Taxonomic study of unclassified bacteria belonging to the class Ktedonobacteria.</title>
        <authorList>
            <person name="Yabe S."/>
            <person name="Wang C.M."/>
            <person name="Zheng Y."/>
            <person name="Sakai Y."/>
            <person name="Cavaletti L."/>
            <person name="Monciardini P."/>
            <person name="Donadio S."/>
        </authorList>
    </citation>
    <scope>NUCLEOTIDE SEQUENCE</scope>
    <source>
        <strain evidence="2">SOSP1-1</strain>
    </source>
</reference>
<comment type="caution">
    <text evidence="2">The sequence shown here is derived from an EMBL/GenBank/DDBJ whole genome shotgun (WGS) entry which is preliminary data.</text>
</comment>
<protein>
    <recommendedName>
        <fullName evidence="4">Glycosyltransferase RgtA/B/C/D-like domain-containing protein</fullName>
    </recommendedName>
</protein>